<evidence type="ECO:0000313" key="4">
    <source>
        <dbReference type="EMBL" id="QEF99137.1"/>
    </source>
</evidence>
<dbReference type="Gene3D" id="1.10.1370.30">
    <property type="match status" value="1"/>
</dbReference>
<keyword evidence="1 4" id="KW-0121">Carboxypeptidase</keyword>
<comment type="catalytic activity">
    <reaction evidence="1">
        <text>Release of a C-terminal amino acid with broad specificity, except for -Pro.</text>
        <dbReference type="EC" id="3.4.17.19"/>
    </reaction>
</comment>
<dbReference type="PIRSF" id="PIRSF006615">
    <property type="entry name" value="Zn_crbxpep_Taq"/>
    <property type="match status" value="1"/>
</dbReference>
<feature type="active site" description="Proton donor/acceptor" evidence="3">
    <location>
        <position position="271"/>
    </location>
</feature>
<keyword evidence="2" id="KW-0862">Zinc</keyword>
<dbReference type="InterPro" id="IPR001333">
    <property type="entry name" value="Peptidase_M32_Taq"/>
</dbReference>
<dbReference type="PROSITE" id="PS52034">
    <property type="entry name" value="PEPTIDASE_M32"/>
    <property type="match status" value="1"/>
</dbReference>
<dbReference type="PANTHER" id="PTHR34217:SF1">
    <property type="entry name" value="CARBOXYPEPTIDASE 1"/>
    <property type="match status" value="1"/>
</dbReference>
<keyword evidence="1 2" id="KW-0479">Metal-binding</keyword>
<keyword evidence="5" id="KW-1185">Reference proteome</keyword>
<comment type="function">
    <text evidence="1">Broad specificity carboxypetidase that releases amino acids sequentially from the C-terminus, including neutral, aromatic, polar and basic residues.</text>
</comment>
<dbReference type="GO" id="GO:0046872">
    <property type="term" value="F:metal ion binding"/>
    <property type="evidence" value="ECO:0007669"/>
    <property type="project" value="UniProtKB-KW"/>
</dbReference>
<keyword evidence="1 4" id="KW-0378">Hydrolase</keyword>
<evidence type="ECO:0000313" key="5">
    <source>
        <dbReference type="Proteomes" id="UP000321353"/>
    </source>
</evidence>
<comment type="similarity">
    <text evidence="1">Belongs to the peptidase M32 family.</text>
</comment>
<feature type="binding site" evidence="2">
    <location>
        <position position="300"/>
    </location>
    <ligand>
        <name>Zn(2+)</name>
        <dbReference type="ChEBI" id="CHEBI:29105"/>
        <note>catalytic</note>
    </ligand>
</feature>
<dbReference type="GO" id="GO:0004181">
    <property type="term" value="F:metallocarboxypeptidase activity"/>
    <property type="evidence" value="ECO:0007669"/>
    <property type="project" value="UniProtKB-UniRule"/>
</dbReference>
<dbReference type="PRINTS" id="PR00998">
    <property type="entry name" value="CRBOXYPTASET"/>
</dbReference>
<dbReference type="EMBL" id="CP036264">
    <property type="protein sequence ID" value="QEF99137.1"/>
    <property type="molecule type" value="Genomic_DNA"/>
</dbReference>
<evidence type="ECO:0000256" key="1">
    <source>
        <dbReference type="PIRNR" id="PIRNR006615"/>
    </source>
</evidence>
<dbReference type="RefSeq" id="WP_147868589.1">
    <property type="nucleotide sequence ID" value="NZ_CP036264.1"/>
</dbReference>
<reference evidence="4 5" key="1">
    <citation type="submission" date="2019-02" db="EMBL/GenBank/DDBJ databases">
        <title>Planctomycetal bacteria perform biofilm scaping via a novel small molecule.</title>
        <authorList>
            <person name="Jeske O."/>
            <person name="Boedeker C."/>
            <person name="Wiegand S."/>
            <person name="Breitling P."/>
            <person name="Kallscheuer N."/>
            <person name="Jogler M."/>
            <person name="Rohde M."/>
            <person name="Petersen J."/>
            <person name="Medema M.H."/>
            <person name="Surup F."/>
            <person name="Jogler C."/>
        </authorList>
    </citation>
    <scope>NUCLEOTIDE SEQUENCE [LARGE SCALE GENOMIC DNA]</scope>
    <source>
        <strain evidence="4 5">Mal15</strain>
    </source>
</reference>
<protein>
    <recommendedName>
        <fullName evidence="1">Metal-dependent carboxypeptidase</fullName>
        <ecNumber evidence="1">3.4.17.19</ecNumber>
    </recommendedName>
</protein>
<name>A0A5B9MJC1_9BACT</name>
<dbReference type="AlphaFoldDB" id="A0A5B9MJC1"/>
<accession>A0A5B9MJC1</accession>
<dbReference type="SUPFAM" id="SSF55486">
    <property type="entry name" value="Metalloproteases ('zincins'), catalytic domain"/>
    <property type="match status" value="1"/>
</dbReference>
<evidence type="ECO:0000256" key="3">
    <source>
        <dbReference type="PIRSR" id="PIRSR006615-2"/>
    </source>
</evidence>
<proteinExistence type="inferred from homology"/>
<dbReference type="EC" id="3.4.17.19" evidence="1"/>
<keyword evidence="1" id="KW-0645">Protease</keyword>
<dbReference type="PANTHER" id="PTHR34217">
    <property type="entry name" value="METAL-DEPENDENT CARBOXYPEPTIDASE"/>
    <property type="match status" value="1"/>
</dbReference>
<feature type="binding site" evidence="2">
    <location>
        <position position="274"/>
    </location>
    <ligand>
        <name>Zn(2+)</name>
        <dbReference type="ChEBI" id="CHEBI:29105"/>
        <note>catalytic</note>
    </ligand>
</feature>
<organism evidence="4 5">
    <name type="scientific">Stieleria maiorica</name>
    <dbReference type="NCBI Taxonomy" id="2795974"/>
    <lineage>
        <taxon>Bacteria</taxon>
        <taxon>Pseudomonadati</taxon>
        <taxon>Planctomycetota</taxon>
        <taxon>Planctomycetia</taxon>
        <taxon>Pirellulales</taxon>
        <taxon>Pirellulaceae</taxon>
        <taxon>Stieleria</taxon>
    </lineage>
</organism>
<sequence length="506" mass="56865">MPFNESQFESVCSTARQAAIFQSAADALEWDERTGMPLAAGGYRAQQVSTLRSSAHQLRTDDVYGDALQTLLDQIGDLDPHSDQAATVRGLHRDFVRDKKLPIDLVTRLSVATVRGQQVWDDARKRDSFDAFQPALDEIIRLKRDAGARMAEGTSHSVYEALLDEYEPDAQVDQLNPVFSELKQQLSELIVAVTDSPQQPNITPLQRDFAISSQREFSRNVAGWVGFDFARGRLDETSHPFCTTLGPNDCRILTRYESNWLPSGLFGTLHEAGHGMYEQGLRSDWFGLPPGNFVSLGIHESQSRLWENQVGRSRPFWEWLYPKAVGAFPEQLSSTELDEFYFAINQVRPSLIRVEADEATYNLHILIRFELEQALINDELSTSDLPDAWNRQYKECLGITPPSNADGVLQDVHWSAGLFGYFPTYTLGNLAAAQLFDAASDALGNLDTMLSRGEFAPLLEWLRDNVHRHGRCYSGSELVENATGSPLSSTHLMRYLENKLRPLYGI</sequence>
<feature type="binding site" evidence="2">
    <location>
        <position position="270"/>
    </location>
    <ligand>
        <name>Zn(2+)</name>
        <dbReference type="ChEBI" id="CHEBI:29105"/>
        <note>catalytic</note>
    </ligand>
</feature>
<keyword evidence="1" id="KW-0482">Metalloprotease</keyword>
<dbReference type="GO" id="GO:0006508">
    <property type="term" value="P:proteolysis"/>
    <property type="evidence" value="ECO:0007669"/>
    <property type="project" value="UniProtKB-UniRule"/>
</dbReference>
<dbReference type="KEGG" id="smam:Mal15_31970"/>
<gene>
    <name evidence="4" type="ORF">Mal15_31970</name>
</gene>
<dbReference type="Pfam" id="PF02074">
    <property type="entry name" value="Peptidase_M32"/>
    <property type="match status" value="1"/>
</dbReference>
<dbReference type="Proteomes" id="UP000321353">
    <property type="component" value="Chromosome"/>
</dbReference>
<comment type="cofactor">
    <cofactor evidence="2">
        <name>Zn(2+)</name>
        <dbReference type="ChEBI" id="CHEBI:29105"/>
    </cofactor>
    <text evidence="2">Binds 1 zinc ion per subunit.</text>
</comment>
<dbReference type="CDD" id="cd06460">
    <property type="entry name" value="M32_Taq"/>
    <property type="match status" value="1"/>
</dbReference>
<evidence type="ECO:0000256" key="2">
    <source>
        <dbReference type="PIRSR" id="PIRSR006615-1"/>
    </source>
</evidence>